<dbReference type="AlphaFoldDB" id="A0A1Y6IYF6"/>
<dbReference type="PANTHER" id="PTHR43283:SF3">
    <property type="entry name" value="BETA-LACTAMASE FAMILY PROTEIN (AFU_ORTHOLOGUE AFUA_5G07500)"/>
    <property type="match status" value="1"/>
</dbReference>
<organism evidence="3 4">
    <name type="scientific">Vibrio mangrovi</name>
    <dbReference type="NCBI Taxonomy" id="474394"/>
    <lineage>
        <taxon>Bacteria</taxon>
        <taxon>Pseudomonadati</taxon>
        <taxon>Pseudomonadota</taxon>
        <taxon>Gammaproteobacteria</taxon>
        <taxon>Vibrionales</taxon>
        <taxon>Vibrionaceae</taxon>
        <taxon>Vibrio</taxon>
    </lineage>
</organism>
<protein>
    <submittedName>
        <fullName evidence="3">Esterase EstB</fullName>
        <ecNumber evidence="3">3.1.1.-</ecNumber>
    </submittedName>
    <submittedName>
        <fullName evidence="2">Serine hydrolase domain-containing protein</fullName>
        <ecNumber evidence="2">3.1.1.103</ecNumber>
    </submittedName>
</protein>
<evidence type="ECO:0000259" key="1">
    <source>
        <dbReference type="Pfam" id="PF00144"/>
    </source>
</evidence>
<evidence type="ECO:0000313" key="2">
    <source>
        <dbReference type="EMBL" id="MDW6002416.1"/>
    </source>
</evidence>
<dbReference type="GO" id="GO:0016787">
    <property type="term" value="F:hydrolase activity"/>
    <property type="evidence" value="ECO:0007669"/>
    <property type="project" value="UniProtKB-KW"/>
</dbReference>
<dbReference type="InterPro" id="IPR050789">
    <property type="entry name" value="Diverse_Enzym_Activities"/>
</dbReference>
<dbReference type="PANTHER" id="PTHR43283">
    <property type="entry name" value="BETA-LACTAMASE-RELATED"/>
    <property type="match status" value="1"/>
</dbReference>
<name>A0A1Y6IYF6_9VIBR</name>
<dbReference type="Gene3D" id="3.40.710.10">
    <property type="entry name" value="DD-peptidase/beta-lactamase superfamily"/>
    <property type="match status" value="1"/>
</dbReference>
<reference evidence="2 5" key="2">
    <citation type="submission" date="2023-11" db="EMBL/GenBank/DDBJ databases">
        <title>Plant-associative lifestyle of Vibrio porteresiae and its evolutionary dynamics.</title>
        <authorList>
            <person name="Rameshkumar N."/>
            <person name="Kirti K."/>
        </authorList>
    </citation>
    <scope>NUCLEOTIDE SEQUENCE [LARGE SCALE GENOMIC DNA]</scope>
    <source>
        <strain evidence="2 5">MSSRF38</strain>
    </source>
</reference>
<dbReference type="RefSeq" id="WP_200807787.1">
    <property type="nucleotide sequence ID" value="NZ_AP024883.1"/>
</dbReference>
<proteinExistence type="predicted"/>
<dbReference type="EC" id="3.1.1.103" evidence="2"/>
<dbReference type="SUPFAM" id="SSF56601">
    <property type="entry name" value="beta-lactamase/transpeptidase-like"/>
    <property type="match status" value="1"/>
</dbReference>
<dbReference type="EMBL" id="FXXI01000012">
    <property type="protein sequence ID" value="SMS02687.1"/>
    <property type="molecule type" value="Genomic_DNA"/>
</dbReference>
<accession>A0A1Y6IYF6</accession>
<gene>
    <name evidence="3" type="primary">estB</name>
    <name evidence="2" type="ORF">SBX37_05990</name>
    <name evidence="3" type="ORF">VIM7927_04022</name>
</gene>
<dbReference type="InterPro" id="IPR012338">
    <property type="entry name" value="Beta-lactam/transpept-like"/>
</dbReference>
<dbReference type="InterPro" id="IPR001466">
    <property type="entry name" value="Beta-lactam-related"/>
</dbReference>
<feature type="domain" description="Beta-lactamase-related" evidence="1">
    <location>
        <begin position="14"/>
        <end position="362"/>
    </location>
</feature>
<keyword evidence="5" id="KW-1185">Reference proteome</keyword>
<evidence type="ECO:0000313" key="5">
    <source>
        <dbReference type="Proteomes" id="UP001283366"/>
    </source>
</evidence>
<dbReference type="Pfam" id="PF00144">
    <property type="entry name" value="Beta-lactamase"/>
    <property type="match status" value="1"/>
</dbReference>
<dbReference type="EMBL" id="JAWRCO010000001">
    <property type="protein sequence ID" value="MDW6002416.1"/>
    <property type="molecule type" value="Genomic_DNA"/>
</dbReference>
<dbReference type="Proteomes" id="UP000196125">
    <property type="component" value="Unassembled WGS sequence"/>
</dbReference>
<dbReference type="EC" id="3.1.1.-" evidence="3"/>
<evidence type="ECO:0000313" key="3">
    <source>
        <dbReference type="EMBL" id="SMS02687.1"/>
    </source>
</evidence>
<keyword evidence="3" id="KW-0378">Hydrolase</keyword>
<dbReference type="Proteomes" id="UP001283366">
    <property type="component" value="Unassembled WGS sequence"/>
</dbReference>
<evidence type="ECO:0000313" key="4">
    <source>
        <dbReference type="Proteomes" id="UP000196125"/>
    </source>
</evidence>
<sequence>MKHSTDLHPALAPVFATALQEKRLVGCVATVSHRGEIIYQQAHGMADRESQQPMAEGTLFRLASVTKPIVTLAALRLADKGILDLQASVTRWLPDFRPELANGVQPEITIHHLLTHTAGLAYGFNQPDYIQQGISDGIDRVDFDLYENLRRIAAAPLLYEPGKGWNYSLAMDVLGAVMEQATGQSLATVIEEEVSRPLQLKGLGFVAAQEMNLATPYANASPEPVRMTENMNVLFPDGGNAVRFSPSRVFAADAFASGGAGMFGCSDDVFQVLETFRTNHNNFLSPQLYQTLFKNYAVPSAAVGDPGWGFGYGGAFLFDPLQSGTPQSEGTLQWGGVYGHNWFIDPTQELTVLLLTNTAYEGMIGRLTLDIRNSVYQLLA</sequence>
<reference evidence="3 4" key="1">
    <citation type="submission" date="2017-05" db="EMBL/GenBank/DDBJ databases">
        <authorList>
            <person name="Song R."/>
            <person name="Chenine A.L."/>
            <person name="Ruprecht R.M."/>
        </authorList>
    </citation>
    <scope>NUCLEOTIDE SEQUENCE [LARGE SCALE GENOMIC DNA]</scope>
    <source>
        <strain evidence="3 4">CECT 7927</strain>
    </source>
</reference>